<keyword evidence="3" id="KW-1185">Reference proteome</keyword>
<dbReference type="PANTHER" id="PTHR11161:SF0">
    <property type="entry name" value="O-ACYLTRANSFERASE LIKE PROTEIN"/>
    <property type="match status" value="1"/>
</dbReference>
<keyword evidence="1" id="KW-0472">Membrane</keyword>
<feature type="transmembrane region" description="Helical" evidence="1">
    <location>
        <begin position="194"/>
        <end position="212"/>
    </location>
</feature>
<keyword evidence="1" id="KW-0812">Transmembrane</keyword>
<dbReference type="OrthoDB" id="6429363at2759"/>
<dbReference type="InterPro" id="IPR052728">
    <property type="entry name" value="O2_lipid_transport_reg"/>
</dbReference>
<proteinExistence type="predicted"/>
<feature type="transmembrane region" description="Helical" evidence="1">
    <location>
        <begin position="165"/>
        <end position="182"/>
    </location>
</feature>
<feature type="transmembrane region" description="Helical" evidence="1">
    <location>
        <begin position="124"/>
        <end position="145"/>
    </location>
</feature>
<feature type="transmembrane region" description="Helical" evidence="1">
    <location>
        <begin position="42"/>
        <end position="61"/>
    </location>
</feature>
<accession>A0A4Y2N0H6</accession>
<feature type="transmembrane region" description="Helical" evidence="1">
    <location>
        <begin position="94"/>
        <end position="112"/>
    </location>
</feature>
<evidence type="ECO:0000313" key="2">
    <source>
        <dbReference type="EMBL" id="GBN32259.1"/>
    </source>
</evidence>
<dbReference type="Proteomes" id="UP000499080">
    <property type="component" value="Unassembled WGS sequence"/>
</dbReference>
<reference evidence="2 3" key="1">
    <citation type="journal article" date="2019" name="Sci. Rep.">
        <title>Orb-weaving spider Araneus ventricosus genome elucidates the spidroin gene catalogue.</title>
        <authorList>
            <person name="Kono N."/>
            <person name="Nakamura H."/>
            <person name="Ohtoshi R."/>
            <person name="Moran D.A.P."/>
            <person name="Shinohara A."/>
            <person name="Yoshida Y."/>
            <person name="Fujiwara M."/>
            <person name="Mori M."/>
            <person name="Tomita M."/>
            <person name="Arakawa K."/>
        </authorList>
    </citation>
    <scope>NUCLEOTIDE SEQUENCE [LARGE SCALE GENOMIC DNA]</scope>
</reference>
<name>A0A4Y2N0H6_ARAVE</name>
<dbReference type="EMBL" id="BGPR01008211">
    <property type="protein sequence ID" value="GBN32259.1"/>
    <property type="molecule type" value="Genomic_DNA"/>
</dbReference>
<organism evidence="2 3">
    <name type="scientific">Araneus ventricosus</name>
    <name type="common">Orbweaver spider</name>
    <name type="synonym">Epeira ventricosa</name>
    <dbReference type="NCBI Taxonomy" id="182803"/>
    <lineage>
        <taxon>Eukaryota</taxon>
        <taxon>Metazoa</taxon>
        <taxon>Ecdysozoa</taxon>
        <taxon>Arthropoda</taxon>
        <taxon>Chelicerata</taxon>
        <taxon>Arachnida</taxon>
        <taxon>Araneae</taxon>
        <taxon>Araneomorphae</taxon>
        <taxon>Entelegynae</taxon>
        <taxon>Araneoidea</taxon>
        <taxon>Araneidae</taxon>
        <taxon>Araneus</taxon>
    </lineage>
</organism>
<protein>
    <submittedName>
        <fullName evidence="2">Nose resistant to fluoxetine protein 6</fullName>
    </submittedName>
</protein>
<gene>
    <name evidence="2" type="primary">nrf-6_48</name>
    <name evidence="2" type="ORF">AVEN_116020_1</name>
</gene>
<dbReference type="AlphaFoldDB" id="A0A4Y2N0H6"/>
<sequence length="270" mass="30416">MEAKAGWGELFSGYLIVLCPRGQPEYGDDMLLYKWPKIGHSILGTFFCITFIANFTITYVYDLVVPSGNILGQPEQEKYNDRYNDYFDLIYIKLYTRIGSYLVGLALAYCLYRRKQNNSVKLNLLTVSVGWTVASAIALTCQFGLYHKPVLSLVAACFYNALSRIGFSLGLACVIFVCVIGQGDVVNSILSWKAWIPLSCLTYCAYLIHPLVQTTYAFSLRTMINFSHANVIMLFLGFLVITYAAALLTSLLFESPVIRLERLIRNKFAS</sequence>
<comment type="caution">
    <text evidence="2">The sequence shown here is derived from an EMBL/GenBank/DDBJ whole genome shotgun (WGS) entry which is preliminary data.</text>
</comment>
<keyword evidence="1" id="KW-1133">Transmembrane helix</keyword>
<evidence type="ECO:0000256" key="1">
    <source>
        <dbReference type="SAM" id="Phobius"/>
    </source>
</evidence>
<dbReference type="PANTHER" id="PTHR11161">
    <property type="entry name" value="O-ACYLTRANSFERASE"/>
    <property type="match status" value="1"/>
</dbReference>
<evidence type="ECO:0000313" key="3">
    <source>
        <dbReference type="Proteomes" id="UP000499080"/>
    </source>
</evidence>
<feature type="transmembrane region" description="Helical" evidence="1">
    <location>
        <begin position="232"/>
        <end position="253"/>
    </location>
</feature>